<proteinExistence type="predicted"/>
<protein>
    <submittedName>
        <fullName evidence="1">Uncharacterized protein</fullName>
    </submittedName>
</protein>
<evidence type="ECO:0000313" key="1">
    <source>
        <dbReference type="EMBL" id="OGC63251.1"/>
    </source>
</evidence>
<accession>A0A1F4W1H7</accession>
<comment type="caution">
    <text evidence="1">The sequence shown here is derived from an EMBL/GenBank/DDBJ whole genome shotgun (WGS) entry which is preliminary data.</text>
</comment>
<organism evidence="1 2">
    <name type="scientific">candidate division WWE3 bacterium RIFOXYA2_FULL_46_9</name>
    <dbReference type="NCBI Taxonomy" id="1802636"/>
    <lineage>
        <taxon>Bacteria</taxon>
        <taxon>Katanobacteria</taxon>
    </lineage>
</organism>
<evidence type="ECO:0000313" key="2">
    <source>
        <dbReference type="Proteomes" id="UP000176614"/>
    </source>
</evidence>
<dbReference type="Proteomes" id="UP000176614">
    <property type="component" value="Unassembled WGS sequence"/>
</dbReference>
<dbReference type="EMBL" id="MEVT01000008">
    <property type="protein sequence ID" value="OGC63251.1"/>
    <property type="molecule type" value="Genomic_DNA"/>
</dbReference>
<name>A0A1F4W1H7_UNCKA</name>
<dbReference type="AlphaFoldDB" id="A0A1F4W1H7"/>
<reference evidence="1 2" key="1">
    <citation type="journal article" date="2016" name="Nat. Commun.">
        <title>Thousands of microbial genomes shed light on interconnected biogeochemical processes in an aquifer system.</title>
        <authorList>
            <person name="Anantharaman K."/>
            <person name="Brown C.T."/>
            <person name="Hug L.A."/>
            <person name="Sharon I."/>
            <person name="Castelle C.J."/>
            <person name="Probst A.J."/>
            <person name="Thomas B.C."/>
            <person name="Singh A."/>
            <person name="Wilkins M.J."/>
            <person name="Karaoz U."/>
            <person name="Brodie E.L."/>
            <person name="Williams K.H."/>
            <person name="Hubbard S.S."/>
            <person name="Banfield J.F."/>
        </authorList>
    </citation>
    <scope>NUCLEOTIDE SEQUENCE [LARGE SCALE GENOMIC DNA]</scope>
</reference>
<gene>
    <name evidence="1" type="ORF">A2264_01015</name>
</gene>
<sequence length="268" mass="30840">MSIIETDISETTSPGRLPNKVEIPNPFTITNELFKKEITKISRGLLDEIGKNMAEKNKTLLENISEHTCIAPREIVRKIRQEGSETPLSEHAEVMGVCTVKDGIPKIVLQDPIEYWNNLPQYARDTMISRYSNLFVEQDKIPQAVRNLVVSQIQLETFRHEVVHVVQNRDNPDIFTKPLDECCARYYEDLLVKKFGSRIGQLEEIDRKRIAFFESLIYVFGKEFVEKACFGDSTDRLRVKEVMARFTPEIIEELFPGGTGIESKRSPF</sequence>